<protein>
    <recommendedName>
        <fullName evidence="1">CHRD domain-containing protein</fullName>
    </recommendedName>
</protein>
<dbReference type="Pfam" id="PF07452">
    <property type="entry name" value="CHRD"/>
    <property type="match status" value="1"/>
</dbReference>
<evidence type="ECO:0000313" key="2">
    <source>
        <dbReference type="EMBL" id="OQP57744.1"/>
    </source>
</evidence>
<dbReference type="AlphaFoldDB" id="A0A1V9FHA6"/>
<name>A0A1V9FHA6_9BACT</name>
<organism evidence="2 3">
    <name type="scientific">Niastella vici</name>
    <dbReference type="NCBI Taxonomy" id="1703345"/>
    <lineage>
        <taxon>Bacteria</taxon>
        <taxon>Pseudomonadati</taxon>
        <taxon>Bacteroidota</taxon>
        <taxon>Chitinophagia</taxon>
        <taxon>Chitinophagales</taxon>
        <taxon>Chitinophagaceae</taxon>
        <taxon>Niastella</taxon>
    </lineage>
</organism>
<dbReference type="Proteomes" id="UP000192796">
    <property type="component" value="Unassembled WGS sequence"/>
</dbReference>
<dbReference type="InterPro" id="IPR010895">
    <property type="entry name" value="CHRD"/>
</dbReference>
<dbReference type="STRING" id="1703345.A3860_08950"/>
<keyword evidence="3" id="KW-1185">Reference proteome</keyword>
<gene>
    <name evidence="2" type="ORF">A3860_08950</name>
</gene>
<feature type="domain" description="CHRD" evidence="1">
    <location>
        <begin position="26"/>
        <end position="155"/>
    </location>
</feature>
<dbReference type="SMART" id="SM00754">
    <property type="entry name" value="CHRD"/>
    <property type="match status" value="1"/>
</dbReference>
<sequence>MTIILIIFSLAIACTKGGKLRGISGVQYSVIAKASSKQLVPMIDTTSTATFTGLYDKETNILTYTITWNDLWRDTKKDTITAINFYGPAAATENGPLLRTLPYVNTNKAGSVNLGLAGNNGFTTDEQAGFLSGAYYFTINTKRYAAGIVRGQLSVAER</sequence>
<reference evidence="2 3" key="1">
    <citation type="submission" date="2016-03" db="EMBL/GenBank/DDBJ databases">
        <title>Niastella vici sp. nov., isolated from farmland soil.</title>
        <authorList>
            <person name="Chen L."/>
            <person name="Wang D."/>
            <person name="Yang S."/>
            <person name="Wang G."/>
        </authorList>
    </citation>
    <scope>NUCLEOTIDE SEQUENCE [LARGE SCALE GENOMIC DNA]</scope>
    <source>
        <strain evidence="2 3">DJ57</strain>
    </source>
</reference>
<dbReference type="EMBL" id="LVYD01000113">
    <property type="protein sequence ID" value="OQP57744.1"/>
    <property type="molecule type" value="Genomic_DNA"/>
</dbReference>
<evidence type="ECO:0000259" key="1">
    <source>
        <dbReference type="SMART" id="SM00754"/>
    </source>
</evidence>
<accession>A0A1V9FHA6</accession>
<comment type="caution">
    <text evidence="2">The sequence shown here is derived from an EMBL/GenBank/DDBJ whole genome shotgun (WGS) entry which is preliminary data.</text>
</comment>
<evidence type="ECO:0000313" key="3">
    <source>
        <dbReference type="Proteomes" id="UP000192796"/>
    </source>
</evidence>
<proteinExistence type="predicted"/>